<evidence type="ECO:0000313" key="4">
    <source>
        <dbReference type="Proteomes" id="UP000309340"/>
    </source>
</evidence>
<evidence type="ECO:0000256" key="1">
    <source>
        <dbReference type="SAM" id="Phobius"/>
    </source>
</evidence>
<dbReference type="PANTHER" id="PTHR42678:SF34">
    <property type="entry name" value="OS04G0183300 PROTEIN"/>
    <property type="match status" value="1"/>
</dbReference>
<dbReference type="Proteomes" id="UP000309340">
    <property type="component" value="Unassembled WGS sequence"/>
</dbReference>
<feature type="domain" description="Amidase" evidence="2">
    <location>
        <begin position="731"/>
        <end position="1200"/>
    </location>
</feature>
<dbReference type="Gene3D" id="3.90.1300.10">
    <property type="entry name" value="Amidase signature (AS) domain"/>
    <property type="match status" value="1"/>
</dbReference>
<dbReference type="AlphaFoldDB" id="A0A4U0XTA6"/>
<keyword evidence="4" id="KW-1185">Reference proteome</keyword>
<comment type="caution">
    <text evidence="3">The sequence shown here is derived from an EMBL/GenBank/DDBJ whole genome shotgun (WGS) entry which is preliminary data.</text>
</comment>
<name>A0A4U0XTA6_9PEZI</name>
<keyword evidence="1" id="KW-0812">Transmembrane</keyword>
<gene>
    <name evidence="3" type="ORF">B0A55_01670</name>
</gene>
<feature type="transmembrane region" description="Helical" evidence="1">
    <location>
        <begin position="675"/>
        <end position="696"/>
    </location>
</feature>
<proteinExistence type="predicted"/>
<feature type="transmembrane region" description="Helical" evidence="1">
    <location>
        <begin position="33"/>
        <end position="55"/>
    </location>
</feature>
<dbReference type="EMBL" id="NAJQ01000061">
    <property type="protein sequence ID" value="TKA80914.1"/>
    <property type="molecule type" value="Genomic_DNA"/>
</dbReference>
<feature type="transmembrane region" description="Helical" evidence="1">
    <location>
        <begin position="97"/>
        <end position="117"/>
    </location>
</feature>
<organism evidence="3 4">
    <name type="scientific">Friedmanniomyces simplex</name>
    <dbReference type="NCBI Taxonomy" id="329884"/>
    <lineage>
        <taxon>Eukaryota</taxon>
        <taxon>Fungi</taxon>
        <taxon>Dikarya</taxon>
        <taxon>Ascomycota</taxon>
        <taxon>Pezizomycotina</taxon>
        <taxon>Dothideomycetes</taxon>
        <taxon>Dothideomycetidae</taxon>
        <taxon>Mycosphaerellales</taxon>
        <taxon>Teratosphaeriaceae</taxon>
        <taxon>Friedmanniomyces</taxon>
    </lineage>
</organism>
<dbReference type="InterPro" id="IPR023631">
    <property type="entry name" value="Amidase_dom"/>
</dbReference>
<accession>A0A4U0XTA6</accession>
<dbReference type="Pfam" id="PF01425">
    <property type="entry name" value="Amidase"/>
    <property type="match status" value="1"/>
</dbReference>
<dbReference type="OrthoDB" id="566138at2759"/>
<keyword evidence="1" id="KW-1133">Transmembrane helix</keyword>
<keyword evidence="1" id="KW-0472">Membrane</keyword>
<protein>
    <recommendedName>
        <fullName evidence="2">Amidase domain-containing protein</fullName>
    </recommendedName>
</protein>
<dbReference type="STRING" id="329884.A0A4U0XTA6"/>
<dbReference type="InterPro" id="IPR036928">
    <property type="entry name" value="AS_sf"/>
</dbReference>
<sequence>MLSAIVLIIALRGPRYGKTIHTNGPLTASSAAFLTSVLAKLIELSFVTVLVAFIGQALGRRAFKRQAGRGVTLAELSMRSWITQPGSMLTQWHTVRYAGITLLGGLALLGAISAMLYTSAATALVQPQLKWPKWHSRVMAGLVKTEFANPVYIEANCKTPVTELRDPTYYDSTCIQMEHAAMGYHNYFSYLGTWTDLINNGTGSSDQAQRPKGYAMLNDITTITAPWVEQTNITALYATHSVVVNNVSLAMPHPGVIQAAMDPINKIMQPADLDGLGTYNIRASVPSPVVHVLCATLTQAQLQPFVYELWVNATTPVNMSNLPLPLGDYDPYLDGTPLDDIFGWGPIYGEGKWPPIFAKLPGNYNTLINDTTYDEQYGRDSIYLLGKSGTEEYYALCQLKVSLTPACSTSYNASSSGGTLQAICEDPNDDLAYISSLRNATSGNSSLSKDWPNIASEWSRSLALNDGAVNANGSNARLLTQLILTTPELNPALPSMAEALAVMAGCTLLSSSIDSPFVEFWNYTLPSLNAGGQFQFFNASVRAQQYASGGTEPYQKPFYIILFAVFGLNLVALLYFITHREWYTDFSEPANLFSLAVNSPPSKELAGCCGGGPEGEHYKVGWKLNSDNEHVFLESLERDDGEGAGSPGMKRRRFSEGFDLMMSPVRKATGRFSSASLRMALLSFLMTCIAAAAVTATPSTQIPFQPLPDLFTLTVDDILTGFSTHQFSSADLVRAYIARTAEVQQVLRPVIEINPDALSIAQALDTERLVHNTTRGPLHGVPVLLKDNIGTADQLNTTAGSYALHGSIVPRDSTVAANLRAAGAVILGKSGLSEWAFWRGTNNSNGWSARGGQVKGAYYEDQDPSGSSGGSSVAAALGLTALAVGTDTGGSVIDPANINGVVGIRPSTGLTSRSVVVPITVVQDSVGPITRTVKDAAYLLSAMAGPKGDPGDNYTNAIPFSTIPDYASYCTPSGLHGAKLGIPRNIFPAPINRTEADIQQIDAFNGILPLLASLGANTTDNANYPDINAYNTEAQFTLALDIGFKHDFPAYMSKLKFNPTGVTDLADLLNWTQNFRAEQYPLRSTDFWEDSLASNLTTESPAYLAAIAHNAYLGTNATIQGALDAYGLDALVLPTAYSVRPAVYAGYPVITVPLGYFNTTTAVVQAGGGGDPAVWGLNSVAPGIPFGLSFIGPRFGEAQIIQFAYAFEQATMFRYENLPLAKYMPTTQLHTAMAEGDIGCPDALGLPK</sequence>
<dbReference type="PANTHER" id="PTHR42678">
    <property type="entry name" value="AMIDASE"/>
    <property type="match status" value="1"/>
</dbReference>
<feature type="transmembrane region" description="Helical" evidence="1">
    <location>
        <begin position="558"/>
        <end position="577"/>
    </location>
</feature>
<reference evidence="3 4" key="1">
    <citation type="submission" date="2017-03" db="EMBL/GenBank/DDBJ databases">
        <title>Genomes of endolithic fungi from Antarctica.</title>
        <authorList>
            <person name="Coleine C."/>
            <person name="Masonjones S."/>
            <person name="Stajich J.E."/>
        </authorList>
    </citation>
    <scope>NUCLEOTIDE SEQUENCE [LARGE SCALE GENOMIC DNA]</scope>
    <source>
        <strain evidence="3 4">CCFEE 5184</strain>
    </source>
</reference>
<evidence type="ECO:0000313" key="3">
    <source>
        <dbReference type="EMBL" id="TKA80914.1"/>
    </source>
</evidence>
<dbReference type="SUPFAM" id="SSF75304">
    <property type="entry name" value="Amidase signature (AS) enzymes"/>
    <property type="match status" value="1"/>
</dbReference>
<evidence type="ECO:0000259" key="2">
    <source>
        <dbReference type="Pfam" id="PF01425"/>
    </source>
</evidence>